<keyword evidence="4" id="KW-0808">Transferase</keyword>
<dbReference type="PANTHER" id="PTHR42933">
    <property type="entry name" value="SLR6095 PROTEIN"/>
    <property type="match status" value="1"/>
</dbReference>
<dbReference type="OrthoDB" id="9814572at2"/>
<dbReference type="InterPro" id="IPR022749">
    <property type="entry name" value="D12N6_MeTrfase_N"/>
</dbReference>
<dbReference type="InterPro" id="IPR002052">
    <property type="entry name" value="DNA_methylase_N6_adenine_CS"/>
</dbReference>
<reference evidence="8 9" key="1">
    <citation type="journal article" date="2019" name="Int. J. Syst. Evol. Microbiol.">
        <title>Capsulimonas corticalis gen. nov., sp. nov., an aerobic capsulated bacterium, of a novel bacterial order, Capsulimonadales ord. nov., of the class Armatimonadia of the phylum Armatimonadetes.</title>
        <authorList>
            <person name="Li J."/>
            <person name="Kudo C."/>
            <person name="Tonouchi A."/>
        </authorList>
    </citation>
    <scope>NUCLEOTIDE SEQUENCE [LARGE SCALE GENOMIC DNA]</scope>
    <source>
        <strain evidence="8 9">AX-7</strain>
    </source>
</reference>
<evidence type="ECO:0000256" key="5">
    <source>
        <dbReference type="ARBA" id="ARBA00022691"/>
    </source>
</evidence>
<dbReference type="EMBL" id="AP025739">
    <property type="protein sequence ID" value="BDI30538.1"/>
    <property type="molecule type" value="Genomic_DNA"/>
</dbReference>
<keyword evidence="3" id="KW-0489">Methyltransferase</keyword>
<dbReference type="SUPFAM" id="SSF53335">
    <property type="entry name" value="S-adenosyl-L-methionine-dependent methyltransferases"/>
    <property type="match status" value="1"/>
</dbReference>
<dbReference type="Gene3D" id="1.20.1260.30">
    <property type="match status" value="1"/>
</dbReference>
<dbReference type="GO" id="GO:0003677">
    <property type="term" value="F:DNA binding"/>
    <property type="evidence" value="ECO:0007669"/>
    <property type="project" value="InterPro"/>
</dbReference>
<dbReference type="Proteomes" id="UP000287394">
    <property type="component" value="Chromosome"/>
</dbReference>
<accession>A0A402CVU4</accession>
<dbReference type="PROSITE" id="PS00092">
    <property type="entry name" value="N6_MTASE"/>
    <property type="match status" value="1"/>
</dbReference>
<protein>
    <recommendedName>
        <fullName evidence="2">site-specific DNA-methyltransferase (adenine-specific)</fullName>
        <ecNumber evidence="2">2.1.1.72</ecNumber>
    </recommendedName>
</protein>
<dbReference type="PANTHER" id="PTHR42933:SF3">
    <property type="entry name" value="TYPE I RESTRICTION ENZYME MJAVIII METHYLASE SUBUNIT"/>
    <property type="match status" value="1"/>
</dbReference>
<dbReference type="InterPro" id="IPR051537">
    <property type="entry name" value="DNA_Adenine_Mtase"/>
</dbReference>
<dbReference type="AlphaFoldDB" id="A0A402CVU4"/>
<dbReference type="PRINTS" id="PR00507">
    <property type="entry name" value="N12N6MTFRASE"/>
</dbReference>
<dbReference type="REBASE" id="621337">
    <property type="entry name" value="M.CcoAX7ORF25890P"/>
</dbReference>
<comment type="similarity">
    <text evidence="1">Belongs to the N(4)/N(6)-methyltransferase family.</text>
</comment>
<dbReference type="GO" id="GO:0008170">
    <property type="term" value="F:N-methyltransferase activity"/>
    <property type="evidence" value="ECO:0007669"/>
    <property type="project" value="InterPro"/>
</dbReference>
<dbReference type="GO" id="GO:0009007">
    <property type="term" value="F:site-specific DNA-methyltransferase (adenine-specific) activity"/>
    <property type="evidence" value="ECO:0007669"/>
    <property type="project" value="UniProtKB-EC"/>
</dbReference>
<dbReference type="GO" id="GO:0009307">
    <property type="term" value="P:DNA restriction-modification system"/>
    <property type="evidence" value="ECO:0007669"/>
    <property type="project" value="UniProtKB-KW"/>
</dbReference>
<dbReference type="RefSeq" id="WP_119321481.1">
    <property type="nucleotide sequence ID" value="NZ_AP025739.1"/>
</dbReference>
<evidence type="ECO:0000256" key="4">
    <source>
        <dbReference type="ARBA" id="ARBA00022679"/>
    </source>
</evidence>
<dbReference type="InterPro" id="IPR003356">
    <property type="entry name" value="DNA_methylase_A-5"/>
</dbReference>
<evidence type="ECO:0000256" key="6">
    <source>
        <dbReference type="ARBA" id="ARBA00022747"/>
    </source>
</evidence>
<evidence type="ECO:0000256" key="3">
    <source>
        <dbReference type="ARBA" id="ARBA00022603"/>
    </source>
</evidence>
<dbReference type="KEGG" id="ccot:CCAX7_25890"/>
<evidence type="ECO:0000313" key="8">
    <source>
        <dbReference type="EMBL" id="BDI30538.1"/>
    </source>
</evidence>
<dbReference type="Pfam" id="PF02384">
    <property type="entry name" value="N6_Mtase"/>
    <property type="match status" value="1"/>
</dbReference>
<keyword evidence="8" id="KW-0255">Endonuclease</keyword>
<sequence>MPKITLPQLERHLYSAADILRGKMDASEFKEYLFGMLFLKRASDVFDERREKIIADMVAKGRSQEDAEKQAERSVRYADTFFVPETARWSYIRDHLHTDIGNGLNKALGALEQANHSISGVVSHIEFNRTIDNKRLIPDVRYRKLITHFSKKRFRLRNEDFEFPDLLGAAYEFLVKQFADSAGKKGGEFYTPREVVRLMVRLLKPENGMQVYDPCCGSGGMLIISQQYVEEHGGGKLQLFGQEANGGVWAICRMNMLLHGIPDSDIQNEDVIARPQHAEGGELMRHDRVISNPPFSLNYDPDELTFRERFRHGYAPATGKKADLMFVQHMLAVLNTNGMVATVMPHGVLFRSGDEQKIRTSILDDDQLEAVIGLPSNLFYGTGIPACILVLRAKGAKPAARRGKVLFINADAEFAAGRAQNYLRPEHIEKIVTTFEEFEDASRYATVVTRAEIAANGDNLNIRRYADNACPPEPQDVRAHLLGGVPKTEVAAAGPLLMAQGFDPADLFADHDERYLGFVPSVRTRADVGRIIRTSCGVQLQEKRLLSACVDWWAAHEMRILSLPETKDMMVARAEFLQSFENSLVPIGLLDRYETAGVIASWWQEMQFSLKTLQASGFAGLMDSWVANLETALRGEEDDGEETDNSKKKSTNSKWDVPQMAGAERLKRILLADLLQEIAEAEAACDLIESQIKATMKPNDEEGSEDDEEAEPLTEAEIKALKRELTASKKRVKALGAGAADLVVSTRAGLAASDLQKLAIQVLREELNEMLSRYVQARRQQVERLLEAMWDKYDTSLTTLTYQRVQAETAMNNFLRNLNYVD</sequence>
<dbReference type="InterPro" id="IPR029063">
    <property type="entry name" value="SAM-dependent_MTases_sf"/>
</dbReference>
<dbReference type="InterPro" id="IPR038333">
    <property type="entry name" value="T1MK-like_N_sf"/>
</dbReference>
<proteinExistence type="inferred from homology"/>
<evidence type="ECO:0000256" key="2">
    <source>
        <dbReference type="ARBA" id="ARBA00011900"/>
    </source>
</evidence>
<keyword evidence="6" id="KW-0680">Restriction system</keyword>
<organism evidence="8 9">
    <name type="scientific">Capsulimonas corticalis</name>
    <dbReference type="NCBI Taxonomy" id="2219043"/>
    <lineage>
        <taxon>Bacteria</taxon>
        <taxon>Bacillati</taxon>
        <taxon>Armatimonadota</taxon>
        <taxon>Armatimonadia</taxon>
        <taxon>Capsulimonadales</taxon>
        <taxon>Capsulimonadaceae</taxon>
        <taxon>Capsulimonas</taxon>
    </lineage>
</organism>
<evidence type="ECO:0000313" key="9">
    <source>
        <dbReference type="Proteomes" id="UP000287394"/>
    </source>
</evidence>
<dbReference type="EC" id="2.1.1.72" evidence="2"/>
<dbReference type="GO" id="GO:0032259">
    <property type="term" value="P:methylation"/>
    <property type="evidence" value="ECO:0007669"/>
    <property type="project" value="UniProtKB-KW"/>
</dbReference>
<keyword evidence="8" id="KW-0378">Hydrolase</keyword>
<keyword evidence="9" id="KW-1185">Reference proteome</keyword>
<comment type="catalytic activity">
    <reaction evidence="7">
        <text>a 2'-deoxyadenosine in DNA + S-adenosyl-L-methionine = an N(6)-methyl-2'-deoxyadenosine in DNA + S-adenosyl-L-homocysteine + H(+)</text>
        <dbReference type="Rhea" id="RHEA:15197"/>
        <dbReference type="Rhea" id="RHEA-COMP:12418"/>
        <dbReference type="Rhea" id="RHEA-COMP:12419"/>
        <dbReference type="ChEBI" id="CHEBI:15378"/>
        <dbReference type="ChEBI" id="CHEBI:57856"/>
        <dbReference type="ChEBI" id="CHEBI:59789"/>
        <dbReference type="ChEBI" id="CHEBI:90615"/>
        <dbReference type="ChEBI" id="CHEBI:90616"/>
        <dbReference type="EC" id="2.1.1.72"/>
    </reaction>
</comment>
<gene>
    <name evidence="8" type="ORF">CCAX7_25890</name>
</gene>
<name>A0A402CVU4_9BACT</name>
<dbReference type="Pfam" id="PF12161">
    <property type="entry name" value="HsdM_N"/>
    <property type="match status" value="1"/>
</dbReference>
<evidence type="ECO:0000256" key="1">
    <source>
        <dbReference type="ARBA" id="ARBA00006594"/>
    </source>
</evidence>
<dbReference type="Gene3D" id="3.40.50.150">
    <property type="entry name" value="Vaccinia Virus protein VP39"/>
    <property type="match status" value="1"/>
</dbReference>
<keyword evidence="8" id="KW-0540">Nuclease</keyword>
<evidence type="ECO:0000256" key="7">
    <source>
        <dbReference type="ARBA" id="ARBA00047942"/>
    </source>
</evidence>
<keyword evidence="5" id="KW-0949">S-adenosyl-L-methionine</keyword>
<dbReference type="GO" id="GO:0004519">
    <property type="term" value="F:endonuclease activity"/>
    <property type="evidence" value="ECO:0007669"/>
    <property type="project" value="UniProtKB-KW"/>
</dbReference>